<gene>
    <name evidence="2" type="ORF">JX265_004119</name>
</gene>
<evidence type="ECO:0000313" key="3">
    <source>
        <dbReference type="Proteomes" id="UP000829685"/>
    </source>
</evidence>
<accession>A0A9Q0AS14</accession>
<feature type="compositionally biased region" description="Polar residues" evidence="1">
    <location>
        <begin position="71"/>
        <end position="81"/>
    </location>
</feature>
<comment type="caution">
    <text evidence="2">The sequence shown here is derived from an EMBL/GenBank/DDBJ whole genome shotgun (WGS) entry which is preliminary data.</text>
</comment>
<feature type="compositionally biased region" description="Low complexity" evidence="1">
    <location>
        <begin position="288"/>
        <end position="299"/>
    </location>
</feature>
<dbReference type="Proteomes" id="UP000829685">
    <property type="component" value="Unassembled WGS sequence"/>
</dbReference>
<feature type="compositionally biased region" description="Gly residues" evidence="1">
    <location>
        <begin position="258"/>
        <end position="279"/>
    </location>
</feature>
<feature type="region of interest" description="Disordered" evidence="1">
    <location>
        <begin position="1"/>
        <end position="137"/>
    </location>
</feature>
<name>A0A9Q0AS14_9PEZI</name>
<feature type="region of interest" description="Disordered" evidence="1">
    <location>
        <begin position="225"/>
        <end position="299"/>
    </location>
</feature>
<dbReference type="AlphaFoldDB" id="A0A9Q0AS14"/>
<evidence type="ECO:0000313" key="2">
    <source>
        <dbReference type="EMBL" id="KAI1876593.1"/>
    </source>
</evidence>
<feature type="compositionally biased region" description="Polar residues" evidence="1">
    <location>
        <begin position="122"/>
        <end position="137"/>
    </location>
</feature>
<evidence type="ECO:0000256" key="1">
    <source>
        <dbReference type="SAM" id="MobiDB-lite"/>
    </source>
</evidence>
<feature type="compositionally biased region" description="Basic residues" evidence="1">
    <location>
        <begin position="50"/>
        <end position="70"/>
    </location>
</feature>
<dbReference type="EMBL" id="JAFIMR010000007">
    <property type="protein sequence ID" value="KAI1876593.1"/>
    <property type="molecule type" value="Genomic_DNA"/>
</dbReference>
<organism evidence="2 3">
    <name type="scientific">Neoarthrinium moseri</name>
    <dbReference type="NCBI Taxonomy" id="1658444"/>
    <lineage>
        <taxon>Eukaryota</taxon>
        <taxon>Fungi</taxon>
        <taxon>Dikarya</taxon>
        <taxon>Ascomycota</taxon>
        <taxon>Pezizomycotina</taxon>
        <taxon>Sordariomycetes</taxon>
        <taxon>Xylariomycetidae</taxon>
        <taxon>Amphisphaeriales</taxon>
        <taxon>Apiosporaceae</taxon>
        <taxon>Neoarthrinium</taxon>
    </lineage>
</organism>
<reference evidence="2" key="1">
    <citation type="submission" date="2021-03" db="EMBL/GenBank/DDBJ databases">
        <title>Revisited historic fungal species revealed as producer of novel bioactive compounds through whole genome sequencing and comparative genomics.</title>
        <authorList>
            <person name="Vignolle G.A."/>
            <person name="Hochenegger N."/>
            <person name="Mach R.L."/>
            <person name="Mach-Aigner A.R."/>
            <person name="Javad Rahimi M."/>
            <person name="Salim K.A."/>
            <person name="Chan C.M."/>
            <person name="Lim L.B.L."/>
            <person name="Cai F."/>
            <person name="Druzhinina I.S."/>
            <person name="U'Ren J.M."/>
            <person name="Derntl C."/>
        </authorList>
    </citation>
    <scope>NUCLEOTIDE SEQUENCE</scope>
    <source>
        <strain evidence="2">TUCIM 5799</strain>
    </source>
</reference>
<sequence length="368" mass="40245">MRKSKRKSGRGNGAGRGEVNNHQHSNNSGRNHQRTYNQHGTYDMEDRVRRPGRRGHRDRGRGRGGSHNIKHNNNNRPTNHLHSGAGQKDAEDGAFGGGFSEAGTDYDDDGRGEPPSPFAFSWSDSNGRNHSQRTQHSNNMPFTELLAAAQPRAHTGPPPCHECLRTRRANRELKRAIETCFLKLSGGWAAWLREVGFRDARGHDVEPMDWEPTEKMVIVIADPNCRNHQGRGSTASPSPEVGGPAGQSPELDRRQQQQGGGQERNGAGVGVGMGLGPANGFGAPPALQQYQHQQQQQGQDTVHFTQQVPQWHIGGAAVQHGAEQTGSANAIETHGGLGIQGHMGHPSEYVDPSRWQFREARPEGADIF</sequence>
<proteinExistence type="predicted"/>
<protein>
    <submittedName>
        <fullName evidence="2">Uncharacterized protein</fullName>
    </submittedName>
</protein>
<feature type="compositionally biased region" description="Polar residues" evidence="1">
    <location>
        <begin position="226"/>
        <end position="237"/>
    </location>
</feature>
<feature type="compositionally biased region" description="Polar residues" evidence="1">
    <location>
        <begin position="20"/>
        <end position="40"/>
    </location>
</feature>
<keyword evidence="3" id="KW-1185">Reference proteome</keyword>